<dbReference type="PRINTS" id="PR00415">
    <property type="entry name" value="ACONITASE"/>
</dbReference>
<dbReference type="NCBIfam" id="NF005558">
    <property type="entry name" value="PRK07229.1"/>
    <property type="match status" value="1"/>
</dbReference>
<feature type="domain" description="Aconitase A/isopropylmalate dehydratase small subunit swivel" evidence="19">
    <location>
        <begin position="647"/>
        <end position="775"/>
    </location>
</feature>
<evidence type="ECO:0000256" key="13">
    <source>
        <dbReference type="ARBA" id="ARBA00023128"/>
    </source>
</evidence>
<keyword evidence="7" id="KW-0004">4Fe-4S</keyword>
<dbReference type="PANTHER" id="PTHR43160">
    <property type="entry name" value="ACONITATE HYDRATASE B"/>
    <property type="match status" value="1"/>
</dbReference>
<evidence type="ECO:0000256" key="7">
    <source>
        <dbReference type="ARBA" id="ARBA00022485"/>
    </source>
</evidence>
<evidence type="ECO:0000313" key="21">
    <source>
        <dbReference type="Proteomes" id="UP000011518"/>
    </source>
</evidence>
<keyword evidence="21" id="KW-1185">Reference proteome</keyword>
<dbReference type="GO" id="GO:0003994">
    <property type="term" value="F:aconitate hydratase activity"/>
    <property type="evidence" value="ECO:0007669"/>
    <property type="project" value="UniProtKB-EC"/>
</dbReference>
<dbReference type="FunFam" id="3.30.499.10:FF:000004">
    <property type="entry name" value="Aconitate hydratase, mitochondrial"/>
    <property type="match status" value="1"/>
</dbReference>
<keyword evidence="11 16" id="KW-0408">Iron</keyword>
<dbReference type="PROSITE" id="PS01244">
    <property type="entry name" value="ACONITASE_2"/>
    <property type="match status" value="1"/>
</dbReference>
<dbReference type="FunFam" id="3.30.499.10:FF:000003">
    <property type="entry name" value="Aconitate hydratase, mitochondrial"/>
    <property type="match status" value="1"/>
</dbReference>
<evidence type="ECO:0000256" key="14">
    <source>
        <dbReference type="ARBA" id="ARBA00023239"/>
    </source>
</evidence>
<dbReference type="InterPro" id="IPR015932">
    <property type="entry name" value="Aconitase_dom2"/>
</dbReference>
<comment type="subcellular location">
    <subcellularLocation>
        <location evidence="2 16">Mitochondrion</location>
    </subcellularLocation>
</comment>
<dbReference type="STRING" id="246437.L9KND0"/>
<comment type="similarity">
    <text evidence="4 16">Belongs to the aconitase/IPM isomerase family.</text>
</comment>
<evidence type="ECO:0000256" key="3">
    <source>
        <dbReference type="ARBA" id="ARBA00004717"/>
    </source>
</evidence>
<dbReference type="Pfam" id="PF00694">
    <property type="entry name" value="Aconitase_C"/>
    <property type="match status" value="1"/>
</dbReference>
<accession>L9KND0</accession>
<keyword evidence="10 16" id="KW-0809">Transit peptide</keyword>
<dbReference type="GO" id="GO:0005829">
    <property type="term" value="C:cytosol"/>
    <property type="evidence" value="ECO:0007669"/>
    <property type="project" value="TreeGrafter"/>
</dbReference>
<evidence type="ECO:0000313" key="20">
    <source>
        <dbReference type="EMBL" id="ELW64435.1"/>
    </source>
</evidence>
<evidence type="ECO:0000256" key="11">
    <source>
        <dbReference type="ARBA" id="ARBA00023004"/>
    </source>
</evidence>
<evidence type="ECO:0000256" key="16">
    <source>
        <dbReference type="RuleBase" id="RU362107"/>
    </source>
</evidence>
<evidence type="ECO:0000256" key="6">
    <source>
        <dbReference type="ARBA" id="ARBA00015940"/>
    </source>
</evidence>
<dbReference type="GO" id="GO:0006099">
    <property type="term" value="P:tricarboxylic acid cycle"/>
    <property type="evidence" value="ECO:0007669"/>
    <property type="project" value="UniProtKB-UniPathway"/>
</dbReference>
<evidence type="ECO:0000256" key="17">
    <source>
        <dbReference type="SAM" id="MobiDB-lite"/>
    </source>
</evidence>
<comment type="function">
    <text evidence="1">Catalyzes the isomerization of citrate to isocitrate via cis-aconitate.</text>
</comment>
<evidence type="ECO:0000259" key="19">
    <source>
        <dbReference type="Pfam" id="PF00694"/>
    </source>
</evidence>
<keyword evidence="8" id="KW-0816">Tricarboxylic acid cycle</keyword>
<comment type="cofactor">
    <cofactor evidence="16">
        <name>[4Fe-4S] cluster</name>
        <dbReference type="ChEBI" id="CHEBI:49883"/>
    </cofactor>
    <text evidence="16">Binds 1 [4Fe-4S] cluster per subunit.</text>
</comment>
<feature type="region of interest" description="Disordered" evidence="17">
    <location>
        <begin position="524"/>
        <end position="561"/>
    </location>
</feature>
<evidence type="ECO:0000256" key="4">
    <source>
        <dbReference type="ARBA" id="ARBA00007185"/>
    </source>
</evidence>
<dbReference type="InterPro" id="IPR006248">
    <property type="entry name" value="Aconitase_mito-like"/>
</dbReference>
<dbReference type="SUPFAM" id="SSF52016">
    <property type="entry name" value="LeuD/IlvD-like"/>
    <property type="match status" value="2"/>
</dbReference>
<dbReference type="EMBL" id="KB320729">
    <property type="protein sequence ID" value="ELW64435.1"/>
    <property type="molecule type" value="Genomic_DNA"/>
</dbReference>
<dbReference type="InterPro" id="IPR015931">
    <property type="entry name" value="Acnase/IPM_dHydase_lsu_aba_1/3"/>
</dbReference>
<keyword evidence="14 16" id="KW-0456">Lyase</keyword>
<reference evidence="21" key="2">
    <citation type="journal article" date="2013" name="Nat. Commun.">
        <title>Genome of the Chinese tree shrew.</title>
        <authorList>
            <person name="Fan Y."/>
            <person name="Huang Z.Y."/>
            <person name="Cao C.C."/>
            <person name="Chen C.S."/>
            <person name="Chen Y.X."/>
            <person name="Fan D.D."/>
            <person name="He J."/>
            <person name="Hou H.L."/>
            <person name="Hu L."/>
            <person name="Hu X.T."/>
            <person name="Jiang X.T."/>
            <person name="Lai R."/>
            <person name="Lang Y.S."/>
            <person name="Liang B."/>
            <person name="Liao S.G."/>
            <person name="Mu D."/>
            <person name="Ma Y.Y."/>
            <person name="Niu Y.Y."/>
            <person name="Sun X.Q."/>
            <person name="Xia J.Q."/>
            <person name="Xiao J."/>
            <person name="Xiong Z.Q."/>
            <person name="Xu L."/>
            <person name="Yang L."/>
            <person name="Zhang Y."/>
            <person name="Zhao W."/>
            <person name="Zhao X.D."/>
            <person name="Zheng Y.T."/>
            <person name="Zhou J.M."/>
            <person name="Zhu Y.B."/>
            <person name="Zhang G.J."/>
            <person name="Wang J."/>
            <person name="Yao Y.G."/>
        </authorList>
    </citation>
    <scope>NUCLEOTIDE SEQUENCE [LARGE SCALE GENOMIC DNA]</scope>
</reference>
<dbReference type="GO" id="GO:0005739">
    <property type="term" value="C:mitochondrion"/>
    <property type="evidence" value="ECO:0007669"/>
    <property type="project" value="UniProtKB-SubCell"/>
</dbReference>
<sequence length="844" mass="92369">MAPYSLLVTRLQKALGVRRYHVASVLCQRAKVAMSHFEPNEYIHYDLLEKNINIVRKRLNRPLTLSEKIVYGHLDDPAGQEIERGKTYLRLRPDRVAMQDATAQMAMLQFISSGLPKVAVPSTIHCDHLIEAQLGGEKDLRRAKDINQEVYNFLATAGAKYGVGFWKPGSGIIHQIILENYAYPGVLLIGTDSHTPNGGGLGGICIGVGGADAVDVMAGIPWELKCPKVIGVKLTGSLSGWTSPKDVILKVAGILTVKGGTGAIVEYHGPGVDSISCTGMATICNMGAEIGATTSVFPYNHRMKKYLSKTGRADIANLADEFKDHLVPDPGCHYDQLIEINLSELKPHINGPFTPDLAHPVAEVGSVAEKEGWPLDIRVGLIGSCTNSSYEDMGRSAAVARQALAHGLKCKSQFTITPGSEQIRATIERDGYAQILRDVGGIVLANACGPCIGQWDRKDIKKGEKNTIVTSYNRNFTGRNDANPETHAFVTSPEIVTALAIAGTLKFNPETDFLTGKDGKKFKLEAPDADELPRAEFDPGQDTYQHPPKDSSGQRVDVSPTSQRLQLLEPFDKWDGKDLEDLQILIKVKGKCTTDHISAAGPWLKFRGHLDNISNNLLIGAINIENGKANSVRNAVTQEFGPVPDTARYYKVKGKCTTDHISAAGPWLKFRGHLDNISNNLLIGAINIENGKANSVRNAVTQEFGPVPDTARYYKKHGIRWVVIGDENYGEGSSREHAALEPRHLGGRAIITKSFARIHETNLKKQGLLPLTFADPADYNKIHPVDKLTIQGLKDFAPGKPLKCIIKHPNGTQETILLNHTFNETQIEWFRAGSALNRMKELQQ</sequence>
<evidence type="ECO:0000256" key="9">
    <source>
        <dbReference type="ARBA" id="ARBA00022723"/>
    </source>
</evidence>
<protein>
    <recommendedName>
        <fullName evidence="6 16">Aconitate hydratase, mitochondrial</fullName>
        <shortName evidence="16">Aconitase</shortName>
        <ecNumber evidence="5 16">4.2.1.3</ecNumber>
    </recommendedName>
</protein>
<dbReference type="AlphaFoldDB" id="L9KND0"/>
<dbReference type="InterPro" id="IPR036008">
    <property type="entry name" value="Aconitase_4Fe-4S_dom"/>
</dbReference>
<dbReference type="InterPro" id="IPR050926">
    <property type="entry name" value="Aconitase/IPM_isomerase"/>
</dbReference>
<dbReference type="Gene3D" id="3.40.1060.10">
    <property type="entry name" value="Aconitase, Domain 2"/>
    <property type="match status" value="1"/>
</dbReference>
<dbReference type="FunCoup" id="L9KND0">
    <property type="interactions" value="1503"/>
</dbReference>
<dbReference type="GO" id="GO:0051539">
    <property type="term" value="F:4 iron, 4 sulfur cluster binding"/>
    <property type="evidence" value="ECO:0007669"/>
    <property type="project" value="UniProtKB-UniRule"/>
</dbReference>
<keyword evidence="13 16" id="KW-0496">Mitochondrion</keyword>
<dbReference type="GO" id="GO:0046872">
    <property type="term" value="F:metal ion binding"/>
    <property type="evidence" value="ECO:0007669"/>
    <property type="project" value="UniProtKB-UniRule"/>
</dbReference>
<proteinExistence type="inferred from homology"/>
<evidence type="ECO:0000256" key="12">
    <source>
        <dbReference type="ARBA" id="ARBA00023014"/>
    </source>
</evidence>
<evidence type="ECO:0000259" key="18">
    <source>
        <dbReference type="Pfam" id="PF00330"/>
    </source>
</evidence>
<feature type="domain" description="Aconitase/3-isopropylmalate dehydratase large subunit alpha/beta/alpha" evidence="18">
    <location>
        <begin position="67"/>
        <end position="503"/>
    </location>
</feature>
<dbReference type="CDD" id="cd01584">
    <property type="entry name" value="AcnA_Mitochondrial"/>
    <property type="match status" value="1"/>
</dbReference>
<dbReference type="FunFam" id="3.20.19.10:FF:000002">
    <property type="entry name" value="Aconitate hydratase, mitochondrial"/>
    <property type="match status" value="1"/>
</dbReference>
<dbReference type="SUPFAM" id="SSF53732">
    <property type="entry name" value="Aconitase iron-sulfur domain"/>
    <property type="match status" value="1"/>
</dbReference>
<comment type="pathway">
    <text evidence="3">Carbohydrate metabolism; tricarboxylic acid cycle; isocitrate from oxaloacetate: step 2/2.</text>
</comment>
<gene>
    <name evidence="20" type="ORF">TREES_T100012006</name>
</gene>
<keyword evidence="12 16" id="KW-0411">Iron-sulfur</keyword>
<name>L9KND0_TUPCH</name>
<dbReference type="Proteomes" id="UP000011518">
    <property type="component" value="Unassembled WGS sequence"/>
</dbReference>
<evidence type="ECO:0000256" key="8">
    <source>
        <dbReference type="ARBA" id="ARBA00022532"/>
    </source>
</evidence>
<dbReference type="InterPro" id="IPR001030">
    <property type="entry name" value="Acoase/IPM_deHydtase_lsu_aba"/>
</dbReference>
<dbReference type="InterPro" id="IPR018136">
    <property type="entry name" value="Aconitase_4Fe-4S_BS"/>
</dbReference>
<keyword evidence="9 16" id="KW-0479">Metal-binding</keyword>
<dbReference type="FunFam" id="3.40.1060.10:FF:000001">
    <property type="entry name" value="Aconitate hydratase, mitochondrial"/>
    <property type="match status" value="1"/>
</dbReference>
<evidence type="ECO:0000256" key="1">
    <source>
        <dbReference type="ARBA" id="ARBA00003113"/>
    </source>
</evidence>
<comment type="catalytic activity">
    <reaction evidence="15 16">
        <text>citrate = D-threo-isocitrate</text>
        <dbReference type="Rhea" id="RHEA:10336"/>
        <dbReference type="ChEBI" id="CHEBI:15562"/>
        <dbReference type="ChEBI" id="CHEBI:16947"/>
        <dbReference type="EC" id="4.2.1.3"/>
    </reaction>
</comment>
<organism evidence="20 21">
    <name type="scientific">Tupaia chinensis</name>
    <name type="common">Chinese tree shrew</name>
    <name type="synonym">Tupaia belangeri chinensis</name>
    <dbReference type="NCBI Taxonomy" id="246437"/>
    <lineage>
        <taxon>Eukaryota</taxon>
        <taxon>Metazoa</taxon>
        <taxon>Chordata</taxon>
        <taxon>Craniata</taxon>
        <taxon>Vertebrata</taxon>
        <taxon>Euteleostomi</taxon>
        <taxon>Mammalia</taxon>
        <taxon>Eutheria</taxon>
        <taxon>Euarchontoglires</taxon>
        <taxon>Scandentia</taxon>
        <taxon>Tupaiidae</taxon>
        <taxon>Tupaia</taxon>
    </lineage>
</organism>
<dbReference type="InterPro" id="IPR000573">
    <property type="entry name" value="AconitaseA/IPMdHydase_ssu_swvl"/>
</dbReference>
<dbReference type="EC" id="4.2.1.3" evidence="5 16"/>
<dbReference type="CDD" id="cd01578">
    <property type="entry name" value="AcnA_Mitochon_Swivel"/>
    <property type="match status" value="1"/>
</dbReference>
<feature type="compositionally biased region" description="Basic and acidic residues" evidence="17">
    <location>
        <begin position="524"/>
        <end position="537"/>
    </location>
</feature>
<evidence type="ECO:0000256" key="2">
    <source>
        <dbReference type="ARBA" id="ARBA00004173"/>
    </source>
</evidence>
<dbReference type="eggNOG" id="KOG0453">
    <property type="taxonomic scope" value="Eukaryota"/>
</dbReference>
<reference evidence="21" key="1">
    <citation type="submission" date="2012-07" db="EMBL/GenBank/DDBJ databases">
        <title>Genome of the Chinese tree shrew, a rising model animal genetically related to primates.</title>
        <authorList>
            <person name="Zhang G."/>
            <person name="Fan Y."/>
            <person name="Yao Y."/>
            <person name="Huang Z."/>
        </authorList>
    </citation>
    <scope>NUCLEOTIDE SEQUENCE [LARGE SCALE GENOMIC DNA]</scope>
</reference>
<evidence type="ECO:0000256" key="5">
    <source>
        <dbReference type="ARBA" id="ARBA00012926"/>
    </source>
</evidence>
<dbReference type="UniPathway" id="UPA00223">
    <property type="reaction ID" value="UER00718"/>
</dbReference>
<evidence type="ECO:0000256" key="15">
    <source>
        <dbReference type="ARBA" id="ARBA00023501"/>
    </source>
</evidence>
<dbReference type="PROSITE" id="PS00450">
    <property type="entry name" value="ACONITASE_1"/>
    <property type="match status" value="1"/>
</dbReference>
<evidence type="ECO:0000256" key="10">
    <source>
        <dbReference type="ARBA" id="ARBA00022946"/>
    </source>
</evidence>
<dbReference type="PANTHER" id="PTHR43160:SF3">
    <property type="entry name" value="ACONITATE HYDRATASE, MITOCHONDRIAL"/>
    <property type="match status" value="1"/>
</dbReference>
<dbReference type="InterPro" id="IPR015928">
    <property type="entry name" value="Aconitase/3IPM_dehydase_swvl"/>
</dbReference>
<feature type="compositionally biased region" description="Polar residues" evidence="17">
    <location>
        <begin position="551"/>
        <end position="561"/>
    </location>
</feature>
<dbReference type="InParanoid" id="L9KND0"/>
<dbReference type="Gene3D" id="3.30.499.10">
    <property type="entry name" value="Aconitase, domain 3"/>
    <property type="match status" value="2"/>
</dbReference>
<dbReference type="Pfam" id="PF00330">
    <property type="entry name" value="Aconitase"/>
    <property type="match status" value="1"/>
</dbReference>
<dbReference type="NCBIfam" id="TIGR01340">
    <property type="entry name" value="aconitase_mito"/>
    <property type="match status" value="1"/>
</dbReference>
<dbReference type="Gene3D" id="3.20.19.10">
    <property type="entry name" value="Aconitase, domain 4"/>
    <property type="match status" value="2"/>
</dbReference>